<comment type="similarity">
    <text evidence="10">Belongs to the DEAD box helicase family.</text>
</comment>
<dbReference type="GO" id="GO:0003724">
    <property type="term" value="F:RNA helicase activity"/>
    <property type="evidence" value="ECO:0007669"/>
    <property type="project" value="UniProtKB-EC"/>
</dbReference>
<keyword evidence="7" id="KW-0539">Nucleus</keyword>
<dbReference type="GO" id="GO:0005634">
    <property type="term" value="C:nucleus"/>
    <property type="evidence" value="ECO:0007669"/>
    <property type="project" value="UniProtKB-SubCell"/>
</dbReference>
<dbReference type="Pfam" id="PF00271">
    <property type="entry name" value="Helicase_C"/>
    <property type="match status" value="1"/>
</dbReference>
<evidence type="ECO:0000256" key="10">
    <source>
        <dbReference type="RuleBase" id="RU000492"/>
    </source>
</evidence>
<dbReference type="CDD" id="cd17966">
    <property type="entry name" value="DEADc_DDX5_DDX17"/>
    <property type="match status" value="1"/>
</dbReference>
<dbReference type="OrthoDB" id="196131at2759"/>
<evidence type="ECO:0000256" key="3">
    <source>
        <dbReference type="ARBA" id="ARBA00022741"/>
    </source>
</evidence>
<dbReference type="InterPro" id="IPR014001">
    <property type="entry name" value="Helicase_ATP-bd"/>
</dbReference>
<dbReference type="FunCoup" id="A0A286UAS5">
    <property type="interactions" value="652"/>
</dbReference>
<keyword evidence="3 10" id="KW-0547">Nucleotide-binding</keyword>
<reference evidence="14 15" key="1">
    <citation type="journal article" date="2017" name="Mol. Ecol.">
        <title>Comparative and population genomic landscape of Phellinus noxius: A hypervariable fungus causing root rot in trees.</title>
        <authorList>
            <person name="Chung C.L."/>
            <person name="Lee T.J."/>
            <person name="Akiba M."/>
            <person name="Lee H.H."/>
            <person name="Kuo T.H."/>
            <person name="Liu D."/>
            <person name="Ke H.M."/>
            <person name="Yokoi T."/>
            <person name="Roa M.B."/>
            <person name="Lu M.J."/>
            <person name="Chang Y.Y."/>
            <person name="Ann P.J."/>
            <person name="Tsai J.N."/>
            <person name="Chen C.Y."/>
            <person name="Tzean S.S."/>
            <person name="Ota Y."/>
            <person name="Hattori T."/>
            <person name="Sahashi N."/>
            <person name="Liou R.F."/>
            <person name="Kikuchi T."/>
            <person name="Tsai I.J."/>
        </authorList>
    </citation>
    <scope>NUCLEOTIDE SEQUENCE [LARGE SCALE GENOMIC DNA]</scope>
    <source>
        <strain evidence="14 15">FFPRI411160</strain>
    </source>
</reference>
<dbReference type="InParanoid" id="A0A286UAS5"/>
<evidence type="ECO:0000256" key="5">
    <source>
        <dbReference type="ARBA" id="ARBA00022806"/>
    </source>
</evidence>
<evidence type="ECO:0000313" key="15">
    <source>
        <dbReference type="Proteomes" id="UP000217199"/>
    </source>
</evidence>
<keyword evidence="15" id="KW-1185">Reference proteome</keyword>
<dbReference type="SMART" id="SM00487">
    <property type="entry name" value="DEXDc"/>
    <property type="match status" value="1"/>
</dbReference>
<evidence type="ECO:0000256" key="8">
    <source>
        <dbReference type="ARBA" id="ARBA00069755"/>
    </source>
</evidence>
<dbReference type="InterPro" id="IPR000629">
    <property type="entry name" value="RNA-helicase_DEAD-box_CS"/>
</dbReference>
<dbReference type="CDD" id="cd18787">
    <property type="entry name" value="SF2_C_DEAD"/>
    <property type="match status" value="1"/>
</dbReference>
<proteinExistence type="inferred from homology"/>
<dbReference type="AlphaFoldDB" id="A0A286UAS5"/>
<evidence type="ECO:0000256" key="2">
    <source>
        <dbReference type="ARBA" id="ARBA00012552"/>
    </source>
</evidence>
<dbReference type="GO" id="GO:0016787">
    <property type="term" value="F:hydrolase activity"/>
    <property type="evidence" value="ECO:0007669"/>
    <property type="project" value="UniProtKB-KW"/>
</dbReference>
<comment type="subcellular location">
    <subcellularLocation>
        <location evidence="1">Nucleus</location>
    </subcellularLocation>
</comment>
<evidence type="ECO:0000313" key="14">
    <source>
        <dbReference type="EMBL" id="PAV16624.1"/>
    </source>
</evidence>
<keyword evidence="6 10" id="KW-0067">ATP-binding</keyword>
<dbReference type="EC" id="3.6.4.13" evidence="2"/>
<name>A0A286UAS5_9AGAM</name>
<dbReference type="SMART" id="SM00490">
    <property type="entry name" value="HELICc"/>
    <property type="match status" value="1"/>
</dbReference>
<evidence type="ECO:0000259" key="12">
    <source>
        <dbReference type="PROSITE" id="PS51194"/>
    </source>
</evidence>
<dbReference type="Gene3D" id="3.40.50.300">
    <property type="entry name" value="P-loop containing nucleotide triphosphate hydrolases"/>
    <property type="match status" value="2"/>
</dbReference>
<dbReference type="SUPFAM" id="SSF52540">
    <property type="entry name" value="P-loop containing nucleoside triphosphate hydrolases"/>
    <property type="match status" value="1"/>
</dbReference>
<dbReference type="PROSITE" id="PS51194">
    <property type="entry name" value="HELICASE_CTER"/>
    <property type="match status" value="1"/>
</dbReference>
<organism evidence="14 15">
    <name type="scientific">Pyrrhoderma noxium</name>
    <dbReference type="NCBI Taxonomy" id="2282107"/>
    <lineage>
        <taxon>Eukaryota</taxon>
        <taxon>Fungi</taxon>
        <taxon>Dikarya</taxon>
        <taxon>Basidiomycota</taxon>
        <taxon>Agaricomycotina</taxon>
        <taxon>Agaricomycetes</taxon>
        <taxon>Hymenochaetales</taxon>
        <taxon>Hymenochaetaceae</taxon>
        <taxon>Pyrrhoderma</taxon>
    </lineage>
</organism>
<accession>A0A286UAS5</accession>
<evidence type="ECO:0000256" key="6">
    <source>
        <dbReference type="ARBA" id="ARBA00022840"/>
    </source>
</evidence>
<dbReference type="GO" id="GO:0003676">
    <property type="term" value="F:nucleic acid binding"/>
    <property type="evidence" value="ECO:0007669"/>
    <property type="project" value="InterPro"/>
</dbReference>
<evidence type="ECO:0000256" key="4">
    <source>
        <dbReference type="ARBA" id="ARBA00022801"/>
    </source>
</evidence>
<evidence type="ECO:0000259" key="13">
    <source>
        <dbReference type="PROSITE" id="PS51195"/>
    </source>
</evidence>
<gene>
    <name evidence="14" type="ORF">PNOK_0824400</name>
</gene>
<dbReference type="InterPro" id="IPR001650">
    <property type="entry name" value="Helicase_C-like"/>
</dbReference>
<dbReference type="InterPro" id="IPR011545">
    <property type="entry name" value="DEAD/DEAH_box_helicase_dom"/>
</dbReference>
<keyword evidence="4 10" id="KW-0378">Hydrolase</keyword>
<feature type="domain" description="Helicase ATP-binding" evidence="11">
    <location>
        <begin position="127"/>
        <end position="302"/>
    </location>
</feature>
<evidence type="ECO:0000256" key="1">
    <source>
        <dbReference type="ARBA" id="ARBA00004123"/>
    </source>
</evidence>
<dbReference type="PANTHER" id="PTHR47958">
    <property type="entry name" value="ATP-DEPENDENT RNA HELICASE DBP3"/>
    <property type="match status" value="1"/>
</dbReference>
<sequence>MGYGGGSYGGGYGGNGGGYGNSYGGGGHGYDSHDKMGGLGGGLKNIDWSKHRLEKFEKNFYREDPRVTSRSDREIEDFRRQKEMKVAGRNVPRPVSTFEEAGFPDYIMSTIKAQGFTAPSSIQCQAWPMALTGRDVVAIAQTGSGKTISFALPAMLHINAQPLLAQGDGPIALVLAPTRELAVQIQQECTKFGSNSRIRNTAIYGGAPKGPQIRDLQRGVEIVIATPGRLIDMLEQQKTNLRRVTYLVMDEADRMLDMGFEPQIRKIVSQIRPDRQTLMFSATWPKDVQKLANDFLNDMIQVNIGSTELAANHNITQIVEVCTEFEKRAKLVKHLDYISTQNAKVLIFVGTKRVADDITKYLRQDGWPALAIHGDKEQRERDWVLSEFKAGRSPILIATDVASRGLDVKDVGFVINYDFPNNCEDYIHRIGRTGRAGQKGTSYTFFTTENAKAARELVNILREAKADVPPSFKKWYSSVVEAEAEADLVAEAAVAEEVVEAVDMAVKVTLVGEHAVEETATEIDGKL</sequence>
<dbReference type="Proteomes" id="UP000217199">
    <property type="component" value="Unassembled WGS sequence"/>
</dbReference>
<evidence type="ECO:0000259" key="11">
    <source>
        <dbReference type="PROSITE" id="PS51192"/>
    </source>
</evidence>
<dbReference type="PROSITE" id="PS51192">
    <property type="entry name" value="HELICASE_ATP_BIND_1"/>
    <property type="match status" value="1"/>
</dbReference>
<evidence type="ECO:0000256" key="7">
    <source>
        <dbReference type="ARBA" id="ARBA00023242"/>
    </source>
</evidence>
<dbReference type="GO" id="GO:0005524">
    <property type="term" value="F:ATP binding"/>
    <property type="evidence" value="ECO:0007669"/>
    <property type="project" value="UniProtKB-KW"/>
</dbReference>
<dbReference type="PROSITE" id="PS00039">
    <property type="entry name" value="DEAD_ATP_HELICASE"/>
    <property type="match status" value="1"/>
</dbReference>
<dbReference type="PROSITE" id="PS51195">
    <property type="entry name" value="Q_MOTIF"/>
    <property type="match status" value="1"/>
</dbReference>
<feature type="domain" description="DEAD-box RNA helicase Q" evidence="13">
    <location>
        <begin position="96"/>
        <end position="124"/>
    </location>
</feature>
<protein>
    <recommendedName>
        <fullName evidence="8">ATP-dependent RNA helicase DBP2-A</fullName>
        <ecNumber evidence="2">3.6.4.13</ecNumber>
    </recommendedName>
</protein>
<dbReference type="FunFam" id="3.40.50.300:FF:000079">
    <property type="entry name" value="probable ATP-dependent RNA helicase DDX17"/>
    <property type="match status" value="1"/>
</dbReference>
<dbReference type="FunFam" id="3.40.50.300:FF:000008">
    <property type="entry name" value="ATP-dependent RNA helicase RhlB"/>
    <property type="match status" value="1"/>
</dbReference>
<dbReference type="Pfam" id="PF00270">
    <property type="entry name" value="DEAD"/>
    <property type="match status" value="1"/>
</dbReference>
<dbReference type="InterPro" id="IPR014014">
    <property type="entry name" value="RNA_helicase_DEAD_Q_motif"/>
</dbReference>
<feature type="short sequence motif" description="Q motif" evidence="9">
    <location>
        <begin position="96"/>
        <end position="124"/>
    </location>
</feature>
<dbReference type="STRING" id="2282107.A0A286UAS5"/>
<keyword evidence="5 10" id="KW-0347">Helicase</keyword>
<dbReference type="EMBL" id="NBII01000008">
    <property type="protein sequence ID" value="PAV16624.1"/>
    <property type="molecule type" value="Genomic_DNA"/>
</dbReference>
<comment type="caution">
    <text evidence="14">The sequence shown here is derived from an EMBL/GenBank/DDBJ whole genome shotgun (WGS) entry which is preliminary data.</text>
</comment>
<feature type="domain" description="Helicase C-terminal" evidence="12">
    <location>
        <begin position="330"/>
        <end position="476"/>
    </location>
</feature>
<evidence type="ECO:0000256" key="9">
    <source>
        <dbReference type="PROSITE-ProRule" id="PRU00552"/>
    </source>
</evidence>
<dbReference type="InterPro" id="IPR027417">
    <property type="entry name" value="P-loop_NTPase"/>
</dbReference>